<dbReference type="EMBL" id="BMZD01000007">
    <property type="protein sequence ID" value="GHA04434.1"/>
    <property type="molecule type" value="Genomic_DNA"/>
</dbReference>
<name>A0A918RM39_9SPHN</name>
<sequence>MGQVTRLQALATEIERDGSDPIRALFLTVLMHALRDSDAMRWLASRDGQLVCALADVDPDYARTAIGGPRNPIRGGG</sequence>
<accession>A0A918RM39</accession>
<comment type="caution">
    <text evidence="1">The sequence shown here is derived from an EMBL/GenBank/DDBJ whole genome shotgun (WGS) entry which is preliminary data.</text>
</comment>
<keyword evidence="2" id="KW-1185">Reference proteome</keyword>
<evidence type="ECO:0000313" key="2">
    <source>
        <dbReference type="Proteomes" id="UP000634139"/>
    </source>
</evidence>
<reference evidence="1" key="2">
    <citation type="submission" date="2020-09" db="EMBL/GenBank/DDBJ databases">
        <authorList>
            <person name="Sun Q."/>
            <person name="Kim S."/>
        </authorList>
    </citation>
    <scope>NUCLEOTIDE SEQUENCE</scope>
    <source>
        <strain evidence="1">KCTC 32422</strain>
    </source>
</reference>
<organism evidence="1 2">
    <name type="scientific">Novosphingobium arvoryzae</name>
    <dbReference type="NCBI Taxonomy" id="1256514"/>
    <lineage>
        <taxon>Bacteria</taxon>
        <taxon>Pseudomonadati</taxon>
        <taxon>Pseudomonadota</taxon>
        <taxon>Alphaproteobacteria</taxon>
        <taxon>Sphingomonadales</taxon>
        <taxon>Sphingomonadaceae</taxon>
        <taxon>Novosphingobium</taxon>
    </lineage>
</organism>
<evidence type="ECO:0000313" key="1">
    <source>
        <dbReference type="EMBL" id="GHA04434.1"/>
    </source>
</evidence>
<reference evidence="1" key="1">
    <citation type="journal article" date="2014" name="Int. J. Syst. Evol. Microbiol.">
        <title>Complete genome sequence of Corynebacterium casei LMG S-19264T (=DSM 44701T), isolated from a smear-ripened cheese.</title>
        <authorList>
            <consortium name="US DOE Joint Genome Institute (JGI-PGF)"/>
            <person name="Walter F."/>
            <person name="Albersmeier A."/>
            <person name="Kalinowski J."/>
            <person name="Ruckert C."/>
        </authorList>
    </citation>
    <scope>NUCLEOTIDE SEQUENCE</scope>
    <source>
        <strain evidence="1">KCTC 32422</strain>
    </source>
</reference>
<protein>
    <submittedName>
        <fullName evidence="1">Uncharacterized protein</fullName>
    </submittedName>
</protein>
<gene>
    <name evidence="1" type="ORF">GCM10011617_26870</name>
</gene>
<proteinExistence type="predicted"/>
<dbReference type="AlphaFoldDB" id="A0A918RM39"/>
<dbReference type="Proteomes" id="UP000634139">
    <property type="component" value="Unassembled WGS sequence"/>
</dbReference>